<dbReference type="Proteomes" id="UP000320762">
    <property type="component" value="Unassembled WGS sequence"/>
</dbReference>
<gene>
    <name evidence="2" type="ORF">BD626DRAFT_422117</name>
</gene>
<sequence length="374" mass="40378">MSHASHLYCDSAVDYPTTDDQYFNDLVHWDRGYVGIDRSPYAGEGRQQLPTPQGWVPDITTPNTWPAEPTIVDLSQAGLSETEYGSSASSPSASSPPYSPEPTTISVSTAFNANTTPSPDHPPNFEIMSADGVLFSVSSVVLASTTCNGFGFAFPEEGVQLRNSEPADVLNLVLHAAYGASVAAFSPSLDTIAAAIGRLGMYGMDPQTLVAPGAPLFEALRSYAVLTPLRVYVLAAQHNLHGLAQLASAHLLAYPLHAMSDADAQAMGALYMKKLLVLQHNRVSQLEALLEQSQKFHPQTAKCGFPPQRKLAREWTRMASHVTANGRTDASSAVLRERLSVLKNETSCVDCKTKLDERIWKAVVGWAMLSTMIV</sequence>
<feature type="region of interest" description="Disordered" evidence="1">
    <location>
        <begin position="42"/>
        <end position="68"/>
    </location>
</feature>
<dbReference type="AlphaFoldDB" id="A0A550CY50"/>
<reference evidence="2 3" key="1">
    <citation type="journal article" date="2019" name="New Phytol.">
        <title>Comparative genomics reveals unique wood-decay strategies and fruiting body development in the Schizophyllaceae.</title>
        <authorList>
            <person name="Almasi E."/>
            <person name="Sahu N."/>
            <person name="Krizsan K."/>
            <person name="Balint B."/>
            <person name="Kovacs G.M."/>
            <person name="Kiss B."/>
            <person name="Cseklye J."/>
            <person name="Drula E."/>
            <person name="Henrissat B."/>
            <person name="Nagy I."/>
            <person name="Chovatia M."/>
            <person name="Adam C."/>
            <person name="LaButti K."/>
            <person name="Lipzen A."/>
            <person name="Riley R."/>
            <person name="Grigoriev I.V."/>
            <person name="Nagy L.G."/>
        </authorList>
    </citation>
    <scope>NUCLEOTIDE SEQUENCE [LARGE SCALE GENOMIC DNA]</scope>
    <source>
        <strain evidence="2 3">NL-1724</strain>
    </source>
</reference>
<dbReference type="EMBL" id="VDMD01000001">
    <property type="protein sequence ID" value="TRM69727.1"/>
    <property type="molecule type" value="Genomic_DNA"/>
</dbReference>
<evidence type="ECO:0000313" key="3">
    <source>
        <dbReference type="Proteomes" id="UP000320762"/>
    </source>
</evidence>
<evidence type="ECO:0000256" key="1">
    <source>
        <dbReference type="SAM" id="MobiDB-lite"/>
    </source>
</evidence>
<feature type="region of interest" description="Disordered" evidence="1">
    <location>
        <begin position="80"/>
        <end position="122"/>
    </location>
</feature>
<keyword evidence="3" id="KW-1185">Reference proteome</keyword>
<dbReference type="OrthoDB" id="3265815at2759"/>
<proteinExistence type="predicted"/>
<feature type="compositionally biased region" description="Polar residues" evidence="1">
    <location>
        <begin position="105"/>
        <end position="118"/>
    </location>
</feature>
<comment type="caution">
    <text evidence="2">The sequence shown here is derived from an EMBL/GenBank/DDBJ whole genome shotgun (WGS) entry which is preliminary data.</text>
</comment>
<evidence type="ECO:0008006" key="4">
    <source>
        <dbReference type="Google" id="ProtNLM"/>
    </source>
</evidence>
<feature type="compositionally biased region" description="Low complexity" evidence="1">
    <location>
        <begin position="80"/>
        <end position="104"/>
    </location>
</feature>
<organism evidence="2 3">
    <name type="scientific">Schizophyllum amplum</name>
    <dbReference type="NCBI Taxonomy" id="97359"/>
    <lineage>
        <taxon>Eukaryota</taxon>
        <taxon>Fungi</taxon>
        <taxon>Dikarya</taxon>
        <taxon>Basidiomycota</taxon>
        <taxon>Agaricomycotina</taxon>
        <taxon>Agaricomycetes</taxon>
        <taxon>Agaricomycetidae</taxon>
        <taxon>Agaricales</taxon>
        <taxon>Schizophyllaceae</taxon>
        <taxon>Schizophyllum</taxon>
    </lineage>
</organism>
<accession>A0A550CY50</accession>
<protein>
    <recommendedName>
        <fullName evidence="4">BTB domain-containing protein</fullName>
    </recommendedName>
</protein>
<dbReference type="STRING" id="97359.A0A550CY50"/>
<evidence type="ECO:0000313" key="2">
    <source>
        <dbReference type="EMBL" id="TRM69727.1"/>
    </source>
</evidence>
<name>A0A550CY50_9AGAR</name>